<dbReference type="EMBL" id="QGDL01000001">
    <property type="protein sequence ID" value="PWJ32026.1"/>
    <property type="molecule type" value="Genomic_DNA"/>
</dbReference>
<accession>A0A2Y9B8D5</accession>
<keyword evidence="3" id="KW-1185">Reference proteome</keyword>
<reference evidence="2 3" key="1">
    <citation type="submission" date="2018-05" db="EMBL/GenBank/DDBJ databases">
        <title>The Hungate 1000. A catalogue of reference genomes from the rumen microbiome.</title>
        <authorList>
            <person name="Kelly W."/>
        </authorList>
    </citation>
    <scope>NUCLEOTIDE SEQUENCE [LARGE SCALE GENOMIC DNA]</scope>
    <source>
        <strain evidence="2 3">NLAE-zl-C242</strain>
    </source>
</reference>
<protein>
    <submittedName>
        <fullName evidence="2">Spore coat associated protein JA (CotJA)</fullName>
    </submittedName>
</protein>
<name>A0A2Y9B8D5_9FIRM</name>
<dbReference type="RefSeq" id="WP_242995920.1">
    <property type="nucleotide sequence ID" value="NZ_BAAACK010000007.1"/>
</dbReference>
<dbReference type="Proteomes" id="UP000245845">
    <property type="component" value="Unassembled WGS sequence"/>
</dbReference>
<dbReference type="Pfam" id="PF11007">
    <property type="entry name" value="CotJA"/>
    <property type="match status" value="1"/>
</dbReference>
<evidence type="ECO:0000259" key="1">
    <source>
        <dbReference type="Pfam" id="PF12652"/>
    </source>
</evidence>
<dbReference type="Pfam" id="PF12652">
    <property type="entry name" value="CotJB"/>
    <property type="match status" value="1"/>
</dbReference>
<dbReference type="InterPro" id="IPR020256">
    <property type="entry name" value="Spore_coat_CotJA"/>
</dbReference>
<evidence type="ECO:0000313" key="3">
    <source>
        <dbReference type="Proteomes" id="UP000245845"/>
    </source>
</evidence>
<dbReference type="AlphaFoldDB" id="A0A2Y9B8D5"/>
<feature type="domain" description="Protein CotJB" evidence="1">
    <location>
        <begin position="64"/>
        <end position="141"/>
    </location>
</feature>
<comment type="caution">
    <text evidence="2">The sequence shown here is derived from an EMBL/GenBank/DDBJ whole genome shotgun (WGS) entry which is preliminary data.</text>
</comment>
<organism evidence="2 3">
    <name type="scientific">Faecalicatena orotica</name>
    <dbReference type="NCBI Taxonomy" id="1544"/>
    <lineage>
        <taxon>Bacteria</taxon>
        <taxon>Bacillati</taxon>
        <taxon>Bacillota</taxon>
        <taxon>Clostridia</taxon>
        <taxon>Lachnospirales</taxon>
        <taxon>Lachnospiraceae</taxon>
        <taxon>Faecalicatena</taxon>
    </lineage>
</organism>
<gene>
    <name evidence="2" type="ORF">A8806_101313</name>
</gene>
<evidence type="ECO:0000313" key="2">
    <source>
        <dbReference type="EMBL" id="PWJ32026.1"/>
    </source>
</evidence>
<proteinExistence type="predicted"/>
<dbReference type="InterPro" id="IPR024207">
    <property type="entry name" value="CotJB_dom"/>
</dbReference>
<sequence>MQEEHLAIASIPIQQWGALYDEKEAMAAGTIFRDLNKPFFAAEIEKKDIKEAAPKSEEQRERETLLTKIAETSFLLDDLTLYLDTHMSDTQALDMYSQKTKERDELKKQFAAKFYPLTRDCIIYCESGGKFCWQDGPMPWEGACV</sequence>